<keyword evidence="7 8" id="KW-0472">Membrane</keyword>
<feature type="transmembrane region" description="Helical" evidence="8">
    <location>
        <begin position="150"/>
        <end position="173"/>
    </location>
</feature>
<evidence type="ECO:0000256" key="2">
    <source>
        <dbReference type="ARBA" id="ARBA00008537"/>
    </source>
</evidence>
<keyword evidence="3" id="KW-0813">Transport</keyword>
<gene>
    <name evidence="10" type="ORF">DA73_0245200</name>
</gene>
<feature type="transmembrane region" description="Helical" evidence="8">
    <location>
        <begin position="243"/>
        <end position="260"/>
    </location>
</feature>
<evidence type="ECO:0000256" key="4">
    <source>
        <dbReference type="ARBA" id="ARBA00022475"/>
    </source>
</evidence>
<feature type="domain" description="Major facilitator superfamily (MFS) profile" evidence="9">
    <location>
        <begin position="25"/>
        <end position="521"/>
    </location>
</feature>
<dbReference type="InterPro" id="IPR036259">
    <property type="entry name" value="MFS_trans_sf"/>
</dbReference>
<dbReference type="PANTHER" id="PTHR42718:SF9">
    <property type="entry name" value="MAJOR FACILITATOR SUPERFAMILY MULTIDRUG TRANSPORTER MFSC"/>
    <property type="match status" value="1"/>
</dbReference>
<feature type="transmembrane region" description="Helical" evidence="8">
    <location>
        <begin position="179"/>
        <end position="199"/>
    </location>
</feature>
<dbReference type="EMBL" id="JHEG02000066">
    <property type="protein sequence ID" value="KIE06429.1"/>
    <property type="molecule type" value="Genomic_DNA"/>
</dbReference>
<dbReference type="Pfam" id="PF07690">
    <property type="entry name" value="MFS_1"/>
    <property type="match status" value="1"/>
</dbReference>
<feature type="transmembrane region" description="Helical" evidence="8">
    <location>
        <begin position="90"/>
        <end position="110"/>
    </location>
</feature>
<feature type="transmembrane region" description="Helical" evidence="8">
    <location>
        <begin position="116"/>
        <end position="138"/>
    </location>
</feature>
<dbReference type="PANTHER" id="PTHR42718">
    <property type="entry name" value="MAJOR FACILITATOR SUPERFAMILY MULTIDRUG TRANSPORTER MFSC"/>
    <property type="match status" value="1"/>
</dbReference>
<dbReference type="PRINTS" id="PR01036">
    <property type="entry name" value="TCRTETB"/>
</dbReference>
<comment type="caution">
    <text evidence="10">The sequence shown here is derived from an EMBL/GenBank/DDBJ whole genome shotgun (WGS) entry which is preliminary data.</text>
</comment>
<dbReference type="Gene3D" id="1.20.1250.20">
    <property type="entry name" value="MFS general substrate transporter like domains"/>
    <property type="match status" value="1"/>
</dbReference>
<evidence type="ECO:0000256" key="7">
    <source>
        <dbReference type="ARBA" id="ARBA00023136"/>
    </source>
</evidence>
<evidence type="ECO:0000256" key="1">
    <source>
        <dbReference type="ARBA" id="ARBA00004651"/>
    </source>
</evidence>
<evidence type="ECO:0000259" key="9">
    <source>
        <dbReference type="PROSITE" id="PS50850"/>
    </source>
</evidence>
<name>A0A0C1QLP8_9CYAN</name>
<keyword evidence="4" id="KW-1003">Cell membrane</keyword>
<dbReference type="GO" id="GO:0005886">
    <property type="term" value="C:plasma membrane"/>
    <property type="evidence" value="ECO:0007669"/>
    <property type="project" value="UniProtKB-SubCell"/>
</dbReference>
<feature type="transmembrane region" description="Helical" evidence="8">
    <location>
        <begin position="62"/>
        <end position="83"/>
    </location>
</feature>
<evidence type="ECO:0000313" key="10">
    <source>
        <dbReference type="EMBL" id="KIE06429.1"/>
    </source>
</evidence>
<feature type="transmembrane region" description="Helical" evidence="8">
    <location>
        <begin position="211"/>
        <end position="231"/>
    </location>
</feature>
<feature type="transmembrane region" description="Helical" evidence="8">
    <location>
        <begin position="499"/>
        <end position="516"/>
    </location>
</feature>
<dbReference type="InterPro" id="IPR011701">
    <property type="entry name" value="MFS"/>
</dbReference>
<dbReference type="OrthoDB" id="9816041at2"/>
<evidence type="ECO:0000256" key="8">
    <source>
        <dbReference type="SAM" id="Phobius"/>
    </source>
</evidence>
<feature type="transmembrane region" description="Helical" evidence="8">
    <location>
        <begin position="314"/>
        <end position="335"/>
    </location>
</feature>
<comment type="subcellular location">
    <subcellularLocation>
        <location evidence="1">Cell membrane</location>
        <topology evidence="1">Multi-pass membrane protein</topology>
    </subcellularLocation>
</comment>
<feature type="transmembrane region" description="Helical" evidence="8">
    <location>
        <begin position="281"/>
        <end position="302"/>
    </location>
</feature>
<evidence type="ECO:0000256" key="3">
    <source>
        <dbReference type="ARBA" id="ARBA00022448"/>
    </source>
</evidence>
<dbReference type="NCBIfam" id="TIGR00711">
    <property type="entry name" value="efflux_EmrB"/>
    <property type="match status" value="1"/>
</dbReference>
<dbReference type="Gene3D" id="1.20.1720.10">
    <property type="entry name" value="Multidrug resistance protein D"/>
    <property type="match status" value="1"/>
</dbReference>
<sequence length="528" mass="57727">MKRSKAIAPQVKQSSDSIPVLTWLAVFGMNLGALMSALDVTATNASLQDMTGALSATLDQGSWIATAYLIGEIIVIPLTGWLGKVFSTRWYMTASTALFLIFSIACANATTLIEMITFRGLQGFFAGAFVPVAMAYVLRHLPPSKHTIGLAIFGLTTTLGPAIGPALGGWLTYNYSWQYIFYINLIPGSLMLATCIFLIEREPMHLSEFKQGDWAGILTMAIGLACLQTVLEEGNRDLWFNSPFIVQFTIIAVISLTLFLTIELIKKRPLINLRLMQRRNLALASIINFVAGCGIFGALYVMPVYLDSIQHYTSYQVGLTLMWVGFGSMLIMPFLPIIQSKVDSRVVVAVGCAIFAVSNFMNSDLSTQSGTPQLILPEFIQGIGQSLITIPLSALAIAGIQGEQLSDASALYNQIRYLGGSFADAIFATVIQHRSEFHYDRLRGDVSLYNEITHQRLQEMMQYFMSQGSDSATATQQAIAAIAQVVQQQATVMAIDDCYHILGLLVLMSGTALLLMKKTKTTGNIVTH</sequence>
<feature type="transmembrane region" description="Helical" evidence="8">
    <location>
        <begin position="20"/>
        <end position="42"/>
    </location>
</feature>
<dbReference type="CDD" id="cd17503">
    <property type="entry name" value="MFS_LmrB_MDR_like"/>
    <property type="match status" value="1"/>
</dbReference>
<evidence type="ECO:0000256" key="6">
    <source>
        <dbReference type="ARBA" id="ARBA00022989"/>
    </source>
</evidence>
<organism evidence="10">
    <name type="scientific">Tolypothrix bouteillei VB521301</name>
    <dbReference type="NCBI Taxonomy" id="1479485"/>
    <lineage>
        <taxon>Bacteria</taxon>
        <taxon>Bacillati</taxon>
        <taxon>Cyanobacteriota</taxon>
        <taxon>Cyanophyceae</taxon>
        <taxon>Nostocales</taxon>
        <taxon>Tolypothrichaceae</taxon>
        <taxon>Tolypothrix</taxon>
    </lineage>
</organism>
<keyword evidence="6 8" id="KW-1133">Transmembrane helix</keyword>
<dbReference type="SUPFAM" id="SSF103473">
    <property type="entry name" value="MFS general substrate transporter"/>
    <property type="match status" value="1"/>
</dbReference>
<proteinExistence type="inferred from homology"/>
<accession>A0A0C1QLP8</accession>
<dbReference type="GO" id="GO:0022857">
    <property type="term" value="F:transmembrane transporter activity"/>
    <property type="evidence" value="ECO:0007669"/>
    <property type="project" value="InterPro"/>
</dbReference>
<reference evidence="10" key="1">
    <citation type="journal article" date="2015" name="Genome Announc.">
        <title>Draft Genome Sequence of Tolypothrix boutellei Strain VB521301.</title>
        <authorList>
            <person name="Chandrababunaidu M.M."/>
            <person name="Singh D."/>
            <person name="Sen D."/>
            <person name="Bhan S."/>
            <person name="Das S."/>
            <person name="Gupta A."/>
            <person name="Adhikary S.P."/>
            <person name="Tripathy S."/>
        </authorList>
    </citation>
    <scope>NUCLEOTIDE SEQUENCE</scope>
    <source>
        <strain evidence="10">VB521301</strain>
    </source>
</reference>
<dbReference type="InterPro" id="IPR004638">
    <property type="entry name" value="EmrB-like"/>
</dbReference>
<dbReference type="InterPro" id="IPR020846">
    <property type="entry name" value="MFS_dom"/>
</dbReference>
<dbReference type="AlphaFoldDB" id="A0A0C1QLP8"/>
<protein>
    <submittedName>
        <fullName evidence="10">DSBA oxidoreductase</fullName>
    </submittedName>
</protein>
<evidence type="ECO:0000256" key="5">
    <source>
        <dbReference type="ARBA" id="ARBA00022692"/>
    </source>
</evidence>
<keyword evidence="5 8" id="KW-0812">Transmembrane</keyword>
<comment type="similarity">
    <text evidence="2">Belongs to the major facilitator superfamily. EmrB family.</text>
</comment>
<dbReference type="PROSITE" id="PS50850">
    <property type="entry name" value="MFS"/>
    <property type="match status" value="1"/>
</dbReference>
<dbReference type="STRING" id="1479485.DA73_0245200"/>